<proteinExistence type="predicted"/>
<reference evidence="1" key="1">
    <citation type="journal article" date="2014" name="Front. Microbiol.">
        <title>High frequency of phylogenetically diverse reductive dehalogenase-homologous genes in deep subseafloor sedimentary metagenomes.</title>
        <authorList>
            <person name="Kawai M."/>
            <person name="Futagami T."/>
            <person name="Toyoda A."/>
            <person name="Takaki Y."/>
            <person name="Nishi S."/>
            <person name="Hori S."/>
            <person name="Arai W."/>
            <person name="Tsubouchi T."/>
            <person name="Morono Y."/>
            <person name="Uchiyama I."/>
            <person name="Ito T."/>
            <person name="Fujiyama A."/>
            <person name="Inagaki F."/>
            <person name="Takami H."/>
        </authorList>
    </citation>
    <scope>NUCLEOTIDE SEQUENCE</scope>
    <source>
        <strain evidence="1">Expedition CK06-06</strain>
    </source>
</reference>
<gene>
    <name evidence="1" type="ORF">S12H4_12615</name>
</gene>
<sequence>MIRASEVVFILTMEDVTNCAKEMGVPEQAITDDVFYKVRKGVASAWEGWPEVVKAAISEALKD</sequence>
<comment type="caution">
    <text evidence="1">The sequence shown here is derived from an EMBL/GenBank/DDBJ whole genome shotgun (WGS) entry which is preliminary data.</text>
</comment>
<organism evidence="1">
    <name type="scientific">marine sediment metagenome</name>
    <dbReference type="NCBI Taxonomy" id="412755"/>
    <lineage>
        <taxon>unclassified sequences</taxon>
        <taxon>metagenomes</taxon>
        <taxon>ecological metagenomes</taxon>
    </lineage>
</organism>
<accession>X1RY13</accession>
<dbReference type="AlphaFoldDB" id="X1RY13"/>
<evidence type="ECO:0000313" key="1">
    <source>
        <dbReference type="EMBL" id="GAI85533.1"/>
    </source>
</evidence>
<name>X1RY13_9ZZZZ</name>
<dbReference type="EMBL" id="BARW01006031">
    <property type="protein sequence ID" value="GAI85533.1"/>
    <property type="molecule type" value="Genomic_DNA"/>
</dbReference>
<protein>
    <submittedName>
        <fullName evidence="1">Uncharacterized protein</fullName>
    </submittedName>
</protein>